<organism evidence="1 2">
    <name type="scientific">Sporomusa acidovorans (strain ATCC 49682 / DSM 3132 / Mol)</name>
    <dbReference type="NCBI Taxonomy" id="1123286"/>
    <lineage>
        <taxon>Bacteria</taxon>
        <taxon>Bacillati</taxon>
        <taxon>Bacillota</taxon>
        <taxon>Negativicutes</taxon>
        <taxon>Selenomonadales</taxon>
        <taxon>Sporomusaceae</taxon>
        <taxon>Sporomusa</taxon>
    </lineage>
</organism>
<accession>A0ABZ3J963</accession>
<reference evidence="1" key="1">
    <citation type="submission" date="2024-05" db="EMBL/GenBank/DDBJ databases">
        <title>Isolation and characterization of Sporomusa carbonis sp. nov., a carboxydotrophic hydrogenogen in the genus of Sporomusa isolated from a charcoal burning pile.</title>
        <authorList>
            <person name="Boeer T."/>
            <person name="Rosenbaum F."/>
            <person name="Eysell L."/>
            <person name="Mueller V."/>
            <person name="Daniel R."/>
            <person name="Poehlein A."/>
        </authorList>
    </citation>
    <scope>NUCLEOTIDE SEQUENCE [LARGE SCALE GENOMIC DNA]</scope>
    <source>
        <strain evidence="1">DSM 3132</strain>
    </source>
</reference>
<dbReference type="RefSeq" id="WP_093793262.1">
    <property type="nucleotide sequence ID" value="NZ_CP155571.1"/>
</dbReference>
<dbReference type="Proteomes" id="UP000216052">
    <property type="component" value="Chromosome"/>
</dbReference>
<evidence type="ECO:0000313" key="2">
    <source>
        <dbReference type="Proteomes" id="UP000216052"/>
    </source>
</evidence>
<proteinExistence type="predicted"/>
<name>A0ABZ3J963_SPOA4</name>
<keyword evidence="2" id="KW-1185">Reference proteome</keyword>
<gene>
    <name evidence="1" type="ORF">SPACI_047510</name>
</gene>
<sequence>MGYFDQIIPPPNHQNLLSAVDKFTLINQMIERVEKRALDIVNEKYPYMRDMTGTVIIDPYADYSPEDHVFWLKLLQMAESRSRELYARLFYLRGVGTKLIPNKQWGFVFQPVIGPNGWNNIEQYNQEKTCLNDYGNQVIELLKFIAMRR</sequence>
<dbReference type="EMBL" id="CP155571">
    <property type="protein sequence ID" value="XFO74641.1"/>
    <property type="molecule type" value="Genomic_DNA"/>
</dbReference>
<evidence type="ECO:0000313" key="1">
    <source>
        <dbReference type="EMBL" id="XFO74641.1"/>
    </source>
</evidence>
<protein>
    <submittedName>
        <fullName evidence="1">Uncharacterized protein</fullName>
    </submittedName>
</protein>